<organism evidence="2">
    <name type="scientific">Archaeoglobus fulgidus</name>
    <dbReference type="NCBI Taxonomy" id="2234"/>
    <lineage>
        <taxon>Archaea</taxon>
        <taxon>Methanobacteriati</taxon>
        <taxon>Methanobacteriota</taxon>
        <taxon>Archaeoglobi</taxon>
        <taxon>Archaeoglobales</taxon>
        <taxon>Archaeoglobaceae</taxon>
        <taxon>Archaeoglobus</taxon>
    </lineage>
</organism>
<reference evidence="2" key="1">
    <citation type="journal article" date="2020" name="mSystems">
        <title>Genome- and Community-Level Interaction Insights into Carbon Utilization and Element Cycling Functions of Hydrothermarchaeota in Hydrothermal Sediment.</title>
        <authorList>
            <person name="Zhou Z."/>
            <person name="Liu Y."/>
            <person name="Xu W."/>
            <person name="Pan J."/>
            <person name="Luo Z.H."/>
            <person name="Li M."/>
        </authorList>
    </citation>
    <scope>NUCLEOTIDE SEQUENCE [LARGE SCALE GENOMIC DNA]</scope>
    <source>
        <strain evidence="2">SpSt-587</strain>
    </source>
</reference>
<sequence>MNSRLWRVRLSILPLKILWANEKAGFELGEEKKREVETIVSKAIKEELKRDTFDKKQFLASIMLMALGLLILLYELP</sequence>
<name>A0A7J3M083_ARCFL</name>
<dbReference type="EMBL" id="DSYZ01000030">
    <property type="protein sequence ID" value="HGT82366.1"/>
    <property type="molecule type" value="Genomic_DNA"/>
</dbReference>
<comment type="caution">
    <text evidence="2">The sequence shown here is derived from an EMBL/GenBank/DDBJ whole genome shotgun (WGS) entry which is preliminary data.</text>
</comment>
<accession>A0A7J3M083</accession>
<keyword evidence="1" id="KW-0812">Transmembrane</keyword>
<proteinExistence type="predicted"/>
<evidence type="ECO:0000256" key="1">
    <source>
        <dbReference type="SAM" id="Phobius"/>
    </source>
</evidence>
<evidence type="ECO:0000313" key="2">
    <source>
        <dbReference type="EMBL" id="HGT82366.1"/>
    </source>
</evidence>
<gene>
    <name evidence="2" type="ORF">ENT52_01355</name>
</gene>
<keyword evidence="1" id="KW-0472">Membrane</keyword>
<feature type="transmembrane region" description="Helical" evidence="1">
    <location>
        <begin position="58"/>
        <end position="76"/>
    </location>
</feature>
<dbReference type="AlphaFoldDB" id="A0A7J3M083"/>
<keyword evidence="1" id="KW-1133">Transmembrane helix</keyword>
<protein>
    <submittedName>
        <fullName evidence="2">Uncharacterized protein</fullName>
    </submittedName>
</protein>